<reference evidence="2 3" key="1">
    <citation type="submission" date="2024-05" db="EMBL/GenBank/DDBJ databases">
        <title>Roseateles sp. 2.12 16S ribosomal RNA gene Genome sequencing and assembly.</title>
        <authorList>
            <person name="Woo H."/>
        </authorList>
    </citation>
    <scope>NUCLEOTIDE SEQUENCE [LARGE SCALE GENOMIC DNA]</scope>
    <source>
        <strain evidence="2 3">2.12</strain>
    </source>
</reference>
<evidence type="ECO:0000313" key="2">
    <source>
        <dbReference type="EMBL" id="MEO3713193.1"/>
    </source>
</evidence>
<accession>A0ABV0GDQ7</accession>
<name>A0ABV0GDQ7_9BURK</name>
<evidence type="ECO:0000256" key="1">
    <source>
        <dbReference type="SAM" id="Phobius"/>
    </source>
</evidence>
<evidence type="ECO:0000313" key="3">
    <source>
        <dbReference type="Proteomes" id="UP001462640"/>
    </source>
</evidence>
<keyword evidence="3" id="KW-1185">Reference proteome</keyword>
<feature type="transmembrane region" description="Helical" evidence="1">
    <location>
        <begin position="45"/>
        <end position="62"/>
    </location>
</feature>
<comment type="caution">
    <text evidence="2">The sequence shown here is derived from an EMBL/GenBank/DDBJ whole genome shotgun (WGS) entry which is preliminary data.</text>
</comment>
<dbReference type="Proteomes" id="UP001462640">
    <property type="component" value="Unassembled WGS sequence"/>
</dbReference>
<protein>
    <submittedName>
        <fullName evidence="2">Uncharacterized protein</fullName>
    </submittedName>
</protein>
<keyword evidence="1" id="KW-0812">Transmembrane</keyword>
<keyword evidence="1" id="KW-0472">Membrane</keyword>
<gene>
    <name evidence="2" type="ORF">ABDJ40_10515</name>
</gene>
<keyword evidence="1" id="KW-1133">Transmembrane helix</keyword>
<dbReference type="EMBL" id="JBDPZC010000004">
    <property type="protein sequence ID" value="MEO3713193.1"/>
    <property type="molecule type" value="Genomic_DNA"/>
</dbReference>
<organism evidence="2 3">
    <name type="scientific">Roseateles flavus</name>
    <dbReference type="NCBI Taxonomy" id="3149041"/>
    <lineage>
        <taxon>Bacteria</taxon>
        <taxon>Pseudomonadati</taxon>
        <taxon>Pseudomonadota</taxon>
        <taxon>Betaproteobacteria</taxon>
        <taxon>Burkholderiales</taxon>
        <taxon>Sphaerotilaceae</taxon>
        <taxon>Roseateles</taxon>
    </lineage>
</organism>
<sequence>MRTSCNRVVPEALCEHLQACRHTRGARHRLAGGAHACHAFLRPRLHSSLLLLLLLVTAALWLA</sequence>
<proteinExistence type="predicted"/>
<dbReference type="RefSeq" id="WP_347609411.1">
    <property type="nucleotide sequence ID" value="NZ_JBDPZC010000004.1"/>
</dbReference>